<feature type="compositionally biased region" description="Basic residues" evidence="4">
    <location>
        <begin position="251"/>
        <end position="260"/>
    </location>
</feature>
<feature type="compositionally biased region" description="Basic and acidic residues" evidence="4">
    <location>
        <begin position="261"/>
        <end position="304"/>
    </location>
</feature>
<keyword evidence="8" id="KW-1185">Reference proteome</keyword>
<dbReference type="PROSITE" id="PS00108">
    <property type="entry name" value="PROTEIN_KINASE_ST"/>
    <property type="match status" value="1"/>
</dbReference>
<keyword evidence="3" id="KW-0067">ATP-binding</keyword>
<evidence type="ECO:0000256" key="4">
    <source>
        <dbReference type="SAM" id="MobiDB-lite"/>
    </source>
</evidence>
<organism evidence="7 8">
    <name type="scientific">Blastocystis sp. subtype 1 (strain ATCC 50177 / NandII)</name>
    <dbReference type="NCBI Taxonomy" id="478820"/>
    <lineage>
        <taxon>Eukaryota</taxon>
        <taxon>Sar</taxon>
        <taxon>Stramenopiles</taxon>
        <taxon>Bigyra</taxon>
        <taxon>Opalozoa</taxon>
        <taxon>Opalinata</taxon>
        <taxon>Blastocystidae</taxon>
        <taxon>Blastocystis</taxon>
    </lineage>
</organism>
<reference evidence="7 8" key="1">
    <citation type="submission" date="2016-05" db="EMBL/GenBank/DDBJ databases">
        <title>Nuclear genome of Blastocystis sp. subtype 1 NandII.</title>
        <authorList>
            <person name="Gentekaki E."/>
            <person name="Curtis B."/>
            <person name="Stairs C."/>
            <person name="Eme L."/>
            <person name="Herman E."/>
            <person name="Klimes V."/>
            <person name="Arias M.C."/>
            <person name="Elias M."/>
            <person name="Hilliou F."/>
            <person name="Klute M."/>
            <person name="Malik S.-B."/>
            <person name="Pightling A."/>
            <person name="Rachubinski R."/>
            <person name="Salas D."/>
            <person name="Schlacht A."/>
            <person name="Suga H."/>
            <person name="Archibald J."/>
            <person name="Ball S.G."/>
            <person name="Clark G."/>
            <person name="Dacks J."/>
            <person name="Van Der Giezen M."/>
            <person name="Tsaousis A."/>
            <person name="Roger A."/>
        </authorList>
    </citation>
    <scope>NUCLEOTIDE SEQUENCE [LARGE SCALE GENOMIC DNA]</scope>
    <source>
        <strain evidence="8">ATCC 50177 / NandII</strain>
    </source>
</reference>
<evidence type="ECO:0000256" key="1">
    <source>
        <dbReference type="ARBA" id="ARBA00008874"/>
    </source>
</evidence>
<dbReference type="SUPFAM" id="SSF52058">
    <property type="entry name" value="L domain-like"/>
    <property type="match status" value="1"/>
</dbReference>
<evidence type="ECO:0000313" key="7">
    <source>
        <dbReference type="EMBL" id="OAO17739.1"/>
    </source>
</evidence>
<dbReference type="PROSITE" id="PS50011">
    <property type="entry name" value="PROTEIN_KINASE_DOM"/>
    <property type="match status" value="1"/>
</dbReference>
<dbReference type="InterPro" id="IPR011009">
    <property type="entry name" value="Kinase-like_dom_sf"/>
</dbReference>
<dbReference type="PANTHER" id="PTHR45832">
    <property type="entry name" value="SERINE/THREONINE-PROTEIN KINASE SAMKA-RELATED-RELATED"/>
    <property type="match status" value="1"/>
</dbReference>
<evidence type="ECO:0000256" key="5">
    <source>
        <dbReference type="SAM" id="Phobius"/>
    </source>
</evidence>
<dbReference type="InterPro" id="IPR051931">
    <property type="entry name" value="PAK3-like"/>
</dbReference>
<dbReference type="PANTHER" id="PTHR45832:SF22">
    <property type="entry name" value="SERINE_THREONINE-PROTEIN KINASE SAMKA-RELATED"/>
    <property type="match status" value="1"/>
</dbReference>
<feature type="region of interest" description="Disordered" evidence="4">
    <location>
        <begin position="203"/>
        <end position="306"/>
    </location>
</feature>
<dbReference type="GO" id="GO:0005524">
    <property type="term" value="F:ATP binding"/>
    <property type="evidence" value="ECO:0007669"/>
    <property type="project" value="UniProtKB-KW"/>
</dbReference>
<evidence type="ECO:0000259" key="6">
    <source>
        <dbReference type="PROSITE" id="PS50011"/>
    </source>
</evidence>
<keyword evidence="5" id="KW-0812">Transmembrane</keyword>
<dbReference type="Proteomes" id="UP000078348">
    <property type="component" value="Unassembled WGS sequence"/>
</dbReference>
<feature type="compositionally biased region" description="Basic and acidic residues" evidence="4">
    <location>
        <begin position="203"/>
        <end position="250"/>
    </location>
</feature>
<dbReference type="SUPFAM" id="SSF56112">
    <property type="entry name" value="Protein kinase-like (PK-like)"/>
    <property type="match status" value="1"/>
</dbReference>
<dbReference type="OrthoDB" id="544400at2759"/>
<dbReference type="InterPro" id="IPR032675">
    <property type="entry name" value="LRR_dom_sf"/>
</dbReference>
<gene>
    <name evidence="7" type="ORF">AV274_0529</name>
</gene>
<dbReference type="SMART" id="SM00220">
    <property type="entry name" value="S_TKc"/>
    <property type="match status" value="1"/>
</dbReference>
<dbReference type="AlphaFoldDB" id="A0A196SPJ6"/>
<dbReference type="Gene3D" id="1.10.510.10">
    <property type="entry name" value="Transferase(Phosphotransferase) domain 1"/>
    <property type="match status" value="1"/>
</dbReference>
<comment type="similarity">
    <text evidence="1">Belongs to the protein kinase superfamily. STE Ser/Thr protein kinase family. STE20 subfamily.</text>
</comment>
<feature type="transmembrane region" description="Helical" evidence="5">
    <location>
        <begin position="314"/>
        <end position="331"/>
    </location>
</feature>
<dbReference type="InterPro" id="IPR008271">
    <property type="entry name" value="Ser/Thr_kinase_AS"/>
</dbReference>
<protein>
    <recommendedName>
        <fullName evidence="6">Protein kinase domain-containing protein</fullName>
    </recommendedName>
</protein>
<dbReference type="InterPro" id="IPR000719">
    <property type="entry name" value="Prot_kinase_dom"/>
</dbReference>
<evidence type="ECO:0000256" key="3">
    <source>
        <dbReference type="ARBA" id="ARBA00022840"/>
    </source>
</evidence>
<evidence type="ECO:0000313" key="8">
    <source>
        <dbReference type="Proteomes" id="UP000078348"/>
    </source>
</evidence>
<feature type="domain" description="Protein kinase" evidence="6">
    <location>
        <begin position="10"/>
        <end position="309"/>
    </location>
</feature>
<dbReference type="STRING" id="478820.A0A196SPJ6"/>
<dbReference type="EMBL" id="LXWW01000019">
    <property type="protein sequence ID" value="OAO17739.1"/>
    <property type="molecule type" value="Genomic_DNA"/>
</dbReference>
<comment type="caution">
    <text evidence="7">The sequence shown here is derived from an EMBL/GenBank/DDBJ whole genome shotgun (WGS) entry which is preliminary data.</text>
</comment>
<dbReference type="Pfam" id="PF00069">
    <property type="entry name" value="Pkinase"/>
    <property type="match status" value="1"/>
</dbReference>
<dbReference type="GO" id="GO:0004672">
    <property type="term" value="F:protein kinase activity"/>
    <property type="evidence" value="ECO:0007669"/>
    <property type="project" value="InterPro"/>
</dbReference>
<dbReference type="CDD" id="cd00180">
    <property type="entry name" value="PKc"/>
    <property type="match status" value="1"/>
</dbReference>
<evidence type="ECO:0000256" key="2">
    <source>
        <dbReference type="ARBA" id="ARBA00022741"/>
    </source>
</evidence>
<sequence>MSDSERDDCYVFKEKLGEGGYGEVFKVLDKKSNEYKAIKMMKCDGNEDLASAESSFLKDCVSAYLVKYYDVHLEDNRLQVVMEYCHCGSLGKYIRDGNLLSEGEIQEIASCCLLGLNHLHNCNMIHRDIKPDNLFIFENGLIKHPFVKECVESIIEEGYSVAVLELTKRMKNQSQAYLSRQRVLSTSFVSEGGVSGARSLKDVRVEEKEKEVENAKEEDEKKGKKEEDEKEVENAKEKEKKGEKEEDEKKDKKKKKKKKKDKEEKKEEKDNKEKKEEKKEEKEKEKDKKKEKEEEKKEKKETTPKHSFLSRRNWLLSLLVLLIAAALGLFARRTPENVLTLEMLRNCSGVPISASSTELRVPSHTCNLEGRWVLDLRGLRRLRSLEVGDECFAHVQEVKLVGLRRLERMVVGENSFHGEGEGADASRRLEVRNCRKLKEVKIGRFSFADYAACVLEGLSALEKVEVGELNGWSNNFQYALLRVRNLPKLKSVVIGGNAFQDCSQVQFENLPELVSIQIGYDAFCFRNNDESTQLVLRNMPKLVSLETQSENSWTFNAPHHVILENLPSLANVVLAEYAFFFKEDIHANNIGALAEFLH</sequence>
<proteinExistence type="inferred from homology"/>
<dbReference type="Gene3D" id="3.80.10.10">
    <property type="entry name" value="Ribonuclease Inhibitor"/>
    <property type="match status" value="1"/>
</dbReference>
<keyword evidence="5" id="KW-0472">Membrane</keyword>
<accession>A0A196SPJ6</accession>
<keyword evidence="2" id="KW-0547">Nucleotide-binding</keyword>
<name>A0A196SPJ6_BLAHN</name>
<keyword evidence="5" id="KW-1133">Transmembrane helix</keyword>